<dbReference type="AlphaFoldDB" id="Q31A39"/>
<organism evidence="2 3">
    <name type="scientific">Prochlorococcus marinus (strain MIT 9312)</name>
    <dbReference type="NCBI Taxonomy" id="74546"/>
    <lineage>
        <taxon>Bacteria</taxon>
        <taxon>Bacillati</taxon>
        <taxon>Cyanobacteriota</taxon>
        <taxon>Cyanophyceae</taxon>
        <taxon>Synechococcales</taxon>
        <taxon>Prochlorococcaceae</taxon>
        <taxon>Prochlorococcus</taxon>
    </lineage>
</organism>
<dbReference type="Proteomes" id="UP000002715">
    <property type="component" value="Chromosome"/>
</dbReference>
<dbReference type="HOGENOM" id="CLU_1420331_0_0_3"/>
<evidence type="ECO:0000256" key="1">
    <source>
        <dbReference type="SAM" id="Phobius"/>
    </source>
</evidence>
<dbReference type="KEGG" id="pmi:PMT9312_1197"/>
<sequence>MQKSEYFYLKKNYSSGFGLVDSIVSISLLGIVLSYSIYFVTKRMDLLFSSNINRSINKEIKRDIDSLRSDMWAMGLDTTKKKYLIEQNSCIDISGKILGLPNWDINSTRPGLNSPAPPSGDDERIQYWWPDQEKGKIFKGRAVLIVRELVVKSFNKNNNLDQNISNINYRVKWNDNNLHWISIDLGAEAHSWCF</sequence>
<reference evidence="3" key="1">
    <citation type="submission" date="2005-07" db="EMBL/GenBank/DDBJ databases">
        <title>Complete sequence of Prochlorococcus marinus str. MIT 9312.</title>
        <authorList>
            <consortium name="US DOE Joint Genome Institute"/>
            <person name="Copeland A."/>
            <person name="Lucas S."/>
            <person name="Lapidus A."/>
            <person name="Barry K."/>
            <person name="Detter J.C."/>
            <person name="Glavina T."/>
            <person name="Hammon N."/>
            <person name="Israni S."/>
            <person name="Pitluck S."/>
            <person name="Thiel J."/>
            <person name="Schmutz J."/>
            <person name="Larimer F."/>
            <person name="Land M."/>
            <person name="Kyrpides N."/>
            <person name="Lykidis A."/>
            <person name="Richardson P."/>
        </authorList>
    </citation>
    <scope>NUCLEOTIDE SEQUENCE [LARGE SCALE GENOMIC DNA]</scope>
    <source>
        <strain evidence="3">MIT 9312</strain>
    </source>
</reference>
<dbReference type="OrthoDB" id="541288at2"/>
<keyword evidence="1" id="KW-1133">Transmembrane helix</keyword>
<protein>
    <submittedName>
        <fullName evidence="2">Uncharacterized protein</fullName>
    </submittedName>
</protein>
<keyword evidence="1" id="KW-0812">Transmembrane</keyword>
<dbReference type="RefSeq" id="WP_011376746.1">
    <property type="nucleotide sequence ID" value="NC_007577.1"/>
</dbReference>
<dbReference type="STRING" id="74546.PMT9312_1197"/>
<proteinExistence type="predicted"/>
<keyword evidence="1" id="KW-0472">Membrane</keyword>
<accession>Q31A39</accession>
<evidence type="ECO:0000313" key="2">
    <source>
        <dbReference type="EMBL" id="ABB50256.1"/>
    </source>
</evidence>
<dbReference type="EMBL" id="CP000111">
    <property type="protein sequence ID" value="ABB50256.1"/>
    <property type="molecule type" value="Genomic_DNA"/>
</dbReference>
<name>Q31A39_PROM9</name>
<gene>
    <name evidence="2" type="ordered locus">PMT9312_1197</name>
</gene>
<feature type="transmembrane region" description="Helical" evidence="1">
    <location>
        <begin position="20"/>
        <end position="40"/>
    </location>
</feature>
<evidence type="ECO:0000313" key="3">
    <source>
        <dbReference type="Proteomes" id="UP000002715"/>
    </source>
</evidence>